<dbReference type="GO" id="GO:0005576">
    <property type="term" value="C:extracellular region"/>
    <property type="evidence" value="ECO:0007669"/>
    <property type="project" value="UniProtKB-SubCell"/>
</dbReference>
<evidence type="ECO:0000256" key="1">
    <source>
        <dbReference type="ARBA" id="ARBA00004613"/>
    </source>
</evidence>
<name>A0A2N9F555_FAGSY</name>
<reference evidence="5" key="1">
    <citation type="submission" date="2018-02" db="EMBL/GenBank/DDBJ databases">
        <authorList>
            <person name="Cohen D.B."/>
            <person name="Kent A.D."/>
        </authorList>
    </citation>
    <scope>NUCLEOTIDE SEQUENCE</scope>
</reference>
<dbReference type="InterPro" id="IPR018202">
    <property type="entry name" value="Ser_caboxypep_ser_AS"/>
</dbReference>
<evidence type="ECO:0000256" key="2">
    <source>
        <dbReference type="ARBA" id="ARBA00009431"/>
    </source>
</evidence>
<comment type="subcellular location">
    <subcellularLocation>
        <location evidence="1">Secreted</location>
    </subcellularLocation>
</comment>
<dbReference type="PANTHER" id="PTHR11802:SF31">
    <property type="entry name" value="SERINE CARBOXYPEPTIDASE-LIKE 34"/>
    <property type="match status" value="1"/>
</dbReference>
<gene>
    <name evidence="5" type="ORF">FSB_LOCUS10155</name>
</gene>
<dbReference type="Gene3D" id="6.10.250.940">
    <property type="match status" value="1"/>
</dbReference>
<dbReference type="InterPro" id="IPR029058">
    <property type="entry name" value="AB_hydrolase_fold"/>
</dbReference>
<comment type="similarity">
    <text evidence="2 4">Belongs to the peptidase S10 family.</text>
</comment>
<dbReference type="SUPFAM" id="SSF53474">
    <property type="entry name" value="alpha/beta-Hydrolases"/>
    <property type="match status" value="1"/>
</dbReference>
<proteinExistence type="inferred from homology"/>
<sequence>MIKESAHPTKREIFMYWLIGPGCSSIGYGQAEELGPFFPQNGSELKLSFNPYSWNIAANLLFFESPVGVGFSYTNASGDLKELGDTITAKDSYLFLINWFQRFPQFKFHDFYIAGESYAGHYVPQLSELIFEENKKASKENYINFKGFMIGNAAIDDEADQTGMIDYAWDHAVISDRLYHDIKTKCNFSDESPTKDCSLALNEYFEVYNIIDMYSLYTPMCVSNSSNKTPHPVIQGIAPHYSSKFQGWHQRPAGYDPCSSEYTTRYLNRPDVQKALHANVTKIPYPWTRCSGDTDGRVPVTSTRYALRKLGLRIVEDWTPGTAINSIRGAGHEVPAFAPKRSLQLVTQFLANQKLSSAPF</sequence>
<dbReference type="PRINTS" id="PR00724">
    <property type="entry name" value="CRBOXYPTASEC"/>
</dbReference>
<accession>A0A2N9F555</accession>
<dbReference type="EMBL" id="OIVN01000568">
    <property type="protein sequence ID" value="SPC82273.1"/>
    <property type="molecule type" value="Genomic_DNA"/>
</dbReference>
<protein>
    <recommendedName>
        <fullName evidence="4">Carboxypeptidase</fullName>
        <ecNumber evidence="4">3.4.16.-</ecNumber>
    </recommendedName>
</protein>
<dbReference type="InterPro" id="IPR001563">
    <property type="entry name" value="Peptidase_S10"/>
</dbReference>
<evidence type="ECO:0000313" key="5">
    <source>
        <dbReference type="EMBL" id="SPC82273.1"/>
    </source>
</evidence>
<evidence type="ECO:0000256" key="4">
    <source>
        <dbReference type="RuleBase" id="RU361156"/>
    </source>
</evidence>
<dbReference type="GO" id="GO:0006508">
    <property type="term" value="P:proteolysis"/>
    <property type="evidence" value="ECO:0007669"/>
    <property type="project" value="UniProtKB-KW"/>
</dbReference>
<evidence type="ECO:0000256" key="3">
    <source>
        <dbReference type="ARBA" id="ARBA00022525"/>
    </source>
</evidence>
<dbReference type="Gene3D" id="3.40.50.1820">
    <property type="entry name" value="alpha/beta hydrolase"/>
    <property type="match status" value="1"/>
</dbReference>
<dbReference type="GO" id="GO:0005773">
    <property type="term" value="C:vacuole"/>
    <property type="evidence" value="ECO:0007669"/>
    <property type="project" value="TreeGrafter"/>
</dbReference>
<dbReference type="EC" id="3.4.16.-" evidence="4"/>
<dbReference type="GO" id="GO:0004185">
    <property type="term" value="F:serine-type carboxypeptidase activity"/>
    <property type="evidence" value="ECO:0007669"/>
    <property type="project" value="UniProtKB-UniRule"/>
</dbReference>
<dbReference type="Gene3D" id="3.40.50.12670">
    <property type="match status" value="1"/>
</dbReference>
<dbReference type="PANTHER" id="PTHR11802">
    <property type="entry name" value="SERINE PROTEASE FAMILY S10 SERINE CARBOXYPEPTIDASE"/>
    <property type="match status" value="1"/>
</dbReference>
<keyword evidence="4" id="KW-0121">Carboxypeptidase</keyword>
<keyword evidence="4" id="KW-0645">Protease</keyword>
<dbReference type="FunFam" id="3.40.50.1820:FF:000409">
    <property type="entry name" value="Carboxypeptidase"/>
    <property type="match status" value="1"/>
</dbReference>
<organism evidence="5">
    <name type="scientific">Fagus sylvatica</name>
    <name type="common">Beechnut</name>
    <dbReference type="NCBI Taxonomy" id="28930"/>
    <lineage>
        <taxon>Eukaryota</taxon>
        <taxon>Viridiplantae</taxon>
        <taxon>Streptophyta</taxon>
        <taxon>Embryophyta</taxon>
        <taxon>Tracheophyta</taxon>
        <taxon>Spermatophyta</taxon>
        <taxon>Magnoliopsida</taxon>
        <taxon>eudicotyledons</taxon>
        <taxon>Gunneridae</taxon>
        <taxon>Pentapetalae</taxon>
        <taxon>rosids</taxon>
        <taxon>fabids</taxon>
        <taxon>Fagales</taxon>
        <taxon>Fagaceae</taxon>
        <taxon>Fagus</taxon>
    </lineage>
</organism>
<dbReference type="AlphaFoldDB" id="A0A2N9F555"/>
<dbReference type="PROSITE" id="PS00131">
    <property type="entry name" value="CARBOXYPEPT_SER_SER"/>
    <property type="match status" value="1"/>
</dbReference>
<dbReference type="Pfam" id="PF00450">
    <property type="entry name" value="Peptidase_S10"/>
    <property type="match status" value="1"/>
</dbReference>
<keyword evidence="4" id="KW-0378">Hydrolase</keyword>
<keyword evidence="3" id="KW-0964">Secreted</keyword>